<evidence type="ECO:0000256" key="19">
    <source>
        <dbReference type="HAMAP-Rule" id="MF_00719"/>
    </source>
</evidence>
<feature type="transmembrane region" description="Helical" evidence="19">
    <location>
        <begin position="240"/>
        <end position="259"/>
    </location>
</feature>
<keyword evidence="11 19" id="KW-0460">Magnesium</keyword>
<evidence type="ECO:0000256" key="3">
    <source>
        <dbReference type="ARBA" id="ARBA00004663"/>
    </source>
</evidence>
<name>A0A844FBR9_CLOSV</name>
<feature type="transmembrane region" description="Helical" evidence="19">
    <location>
        <begin position="187"/>
        <end position="220"/>
    </location>
</feature>
<keyword evidence="7 19" id="KW-1003">Cell membrane</keyword>
<evidence type="ECO:0000256" key="2">
    <source>
        <dbReference type="ARBA" id="ARBA00004651"/>
    </source>
</evidence>
<evidence type="ECO:0000256" key="7">
    <source>
        <dbReference type="ARBA" id="ARBA00022475"/>
    </source>
</evidence>
<comment type="similarity">
    <text evidence="4 19">Belongs to the CobS family.</text>
</comment>
<dbReference type="PANTHER" id="PTHR34148">
    <property type="entry name" value="ADENOSYLCOBINAMIDE-GDP RIBAZOLETRANSFERASE"/>
    <property type="match status" value="1"/>
</dbReference>
<feature type="transmembrane region" description="Helical" evidence="19">
    <location>
        <begin position="115"/>
        <end position="137"/>
    </location>
</feature>
<dbReference type="RefSeq" id="WP_004608254.1">
    <property type="nucleotide sequence ID" value="NZ_AP024846.1"/>
</dbReference>
<evidence type="ECO:0000313" key="21">
    <source>
        <dbReference type="Proteomes" id="UP000462363"/>
    </source>
</evidence>
<dbReference type="InterPro" id="IPR003805">
    <property type="entry name" value="CobS"/>
</dbReference>
<evidence type="ECO:0000256" key="9">
    <source>
        <dbReference type="ARBA" id="ARBA00022679"/>
    </source>
</evidence>
<keyword evidence="13 19" id="KW-0472">Membrane</keyword>
<dbReference type="HAMAP" id="MF_00719">
    <property type="entry name" value="CobS"/>
    <property type="match status" value="1"/>
</dbReference>
<keyword evidence="12 19" id="KW-1133">Transmembrane helix</keyword>
<dbReference type="GO" id="GO:0005886">
    <property type="term" value="C:plasma membrane"/>
    <property type="evidence" value="ECO:0007669"/>
    <property type="project" value="UniProtKB-SubCell"/>
</dbReference>
<evidence type="ECO:0000256" key="13">
    <source>
        <dbReference type="ARBA" id="ARBA00023136"/>
    </source>
</evidence>
<comment type="function">
    <text evidence="14 19">Joins adenosylcobinamide-GDP and alpha-ribazole to generate adenosylcobalamin (Ado-cobalamin). Also synthesizes adenosylcobalamin 5'-phosphate from adenosylcobinamide-GDP and alpha-ribazole 5'-phosphate.</text>
</comment>
<evidence type="ECO:0000256" key="5">
    <source>
        <dbReference type="ARBA" id="ARBA00013200"/>
    </source>
</evidence>
<accession>A0A844FBR9</accession>
<evidence type="ECO:0000256" key="15">
    <source>
        <dbReference type="ARBA" id="ARBA00032605"/>
    </source>
</evidence>
<gene>
    <name evidence="19" type="primary">cobS</name>
    <name evidence="20" type="ORF">FYJ37_09085</name>
</gene>
<comment type="caution">
    <text evidence="20">The sequence shown here is derived from an EMBL/GenBank/DDBJ whole genome shotgun (WGS) entry which is preliminary data.</text>
</comment>
<evidence type="ECO:0000256" key="10">
    <source>
        <dbReference type="ARBA" id="ARBA00022692"/>
    </source>
</evidence>
<keyword evidence="10 19" id="KW-0812">Transmembrane</keyword>
<evidence type="ECO:0000256" key="14">
    <source>
        <dbReference type="ARBA" id="ARBA00025228"/>
    </source>
</evidence>
<reference evidence="20 21" key="1">
    <citation type="submission" date="2019-08" db="EMBL/GenBank/DDBJ databases">
        <title>In-depth cultivation of the pig gut microbiome towards novel bacterial diversity and tailored functional studies.</title>
        <authorList>
            <person name="Wylensek D."/>
            <person name="Hitch T.C.A."/>
            <person name="Clavel T."/>
        </authorList>
    </citation>
    <scope>NUCLEOTIDE SEQUENCE [LARGE SCALE GENOMIC DNA]</scope>
    <source>
        <strain evidence="20 21">BL-389-WT-3D</strain>
    </source>
</reference>
<evidence type="ECO:0000313" key="20">
    <source>
        <dbReference type="EMBL" id="MSS40505.1"/>
    </source>
</evidence>
<organism evidence="20 21">
    <name type="scientific">Clostridium scindens (strain JCM 10418 / VPI 12708)</name>
    <dbReference type="NCBI Taxonomy" id="29347"/>
    <lineage>
        <taxon>Bacteria</taxon>
        <taxon>Bacillati</taxon>
        <taxon>Bacillota</taxon>
        <taxon>Clostridia</taxon>
        <taxon>Lachnospirales</taxon>
        <taxon>Lachnospiraceae</taxon>
    </lineage>
</organism>
<evidence type="ECO:0000256" key="18">
    <source>
        <dbReference type="ARBA" id="ARBA00049504"/>
    </source>
</evidence>
<comment type="pathway">
    <text evidence="3 19">Cofactor biosynthesis; adenosylcobalamin biosynthesis; adenosylcobalamin from cob(II)yrinate a,c-diamide: step 7/7.</text>
</comment>
<evidence type="ECO:0000256" key="4">
    <source>
        <dbReference type="ARBA" id="ARBA00010561"/>
    </source>
</evidence>
<dbReference type="PANTHER" id="PTHR34148:SF1">
    <property type="entry name" value="ADENOSYLCOBINAMIDE-GDP RIBAZOLETRANSFERASE"/>
    <property type="match status" value="1"/>
</dbReference>
<dbReference type="AlphaFoldDB" id="A0A844FBR9"/>
<evidence type="ECO:0000256" key="12">
    <source>
        <dbReference type="ARBA" id="ARBA00022989"/>
    </source>
</evidence>
<dbReference type="Pfam" id="PF02654">
    <property type="entry name" value="CobS"/>
    <property type="match status" value="1"/>
</dbReference>
<dbReference type="GO" id="GO:0008818">
    <property type="term" value="F:cobalamin 5'-phosphate synthase activity"/>
    <property type="evidence" value="ECO:0007669"/>
    <property type="project" value="UniProtKB-UniRule"/>
</dbReference>
<proteinExistence type="inferred from homology"/>
<dbReference type="GO" id="GO:0009236">
    <property type="term" value="P:cobalamin biosynthetic process"/>
    <property type="evidence" value="ECO:0007669"/>
    <property type="project" value="UniProtKB-UniRule"/>
</dbReference>
<evidence type="ECO:0000256" key="17">
    <source>
        <dbReference type="ARBA" id="ARBA00048623"/>
    </source>
</evidence>
<dbReference type="UniPathway" id="UPA00148">
    <property type="reaction ID" value="UER00238"/>
</dbReference>
<dbReference type="GeneID" id="62694360"/>
<dbReference type="EC" id="2.7.8.26" evidence="5 19"/>
<comment type="catalytic activity">
    <reaction evidence="18 19">
        <text>alpha-ribazole 5'-phosphate + adenosylcob(III)inamide-GDP = adenosylcob(III)alamin 5'-phosphate + GMP + H(+)</text>
        <dbReference type="Rhea" id="RHEA:23560"/>
        <dbReference type="ChEBI" id="CHEBI:15378"/>
        <dbReference type="ChEBI" id="CHEBI:57918"/>
        <dbReference type="ChEBI" id="CHEBI:58115"/>
        <dbReference type="ChEBI" id="CHEBI:60487"/>
        <dbReference type="ChEBI" id="CHEBI:60493"/>
        <dbReference type="EC" id="2.7.8.26"/>
    </reaction>
</comment>
<evidence type="ECO:0000256" key="16">
    <source>
        <dbReference type="ARBA" id="ARBA00032853"/>
    </source>
</evidence>
<keyword evidence="8 19" id="KW-0169">Cobalamin biosynthesis</keyword>
<feature type="transmembrane region" description="Helical" evidence="19">
    <location>
        <begin position="58"/>
        <end position="81"/>
    </location>
</feature>
<feature type="transmembrane region" description="Helical" evidence="19">
    <location>
        <begin position="32"/>
        <end position="52"/>
    </location>
</feature>
<protein>
    <recommendedName>
        <fullName evidence="6 19">Adenosylcobinamide-GDP ribazoletransferase</fullName>
        <ecNumber evidence="5 19">2.7.8.26</ecNumber>
    </recommendedName>
    <alternativeName>
        <fullName evidence="16 19">Cobalamin synthase</fullName>
    </alternativeName>
    <alternativeName>
        <fullName evidence="15 19">Cobalamin-5'-phosphate synthase</fullName>
    </alternativeName>
</protein>
<comment type="cofactor">
    <cofactor evidence="1 19">
        <name>Mg(2+)</name>
        <dbReference type="ChEBI" id="CHEBI:18420"/>
    </cofactor>
</comment>
<comment type="catalytic activity">
    <reaction evidence="17 19">
        <text>alpha-ribazole + adenosylcob(III)inamide-GDP = adenosylcob(III)alamin + GMP + H(+)</text>
        <dbReference type="Rhea" id="RHEA:16049"/>
        <dbReference type="ChEBI" id="CHEBI:10329"/>
        <dbReference type="ChEBI" id="CHEBI:15378"/>
        <dbReference type="ChEBI" id="CHEBI:18408"/>
        <dbReference type="ChEBI" id="CHEBI:58115"/>
        <dbReference type="ChEBI" id="CHEBI:60487"/>
        <dbReference type="EC" id="2.7.8.26"/>
    </reaction>
</comment>
<evidence type="ECO:0000256" key="1">
    <source>
        <dbReference type="ARBA" id="ARBA00001946"/>
    </source>
</evidence>
<evidence type="ECO:0000256" key="11">
    <source>
        <dbReference type="ARBA" id="ARBA00022842"/>
    </source>
</evidence>
<sequence>MKRLWNSFKIAFSMYSRIPMPHSEWTEENTSYAMCFFPWIGGVIGIVTWGIYHLERWLASYGIDYGSLFFTILMVVAPIIITGGIHMDGFLDTQDALGSYQPRERRLEILKDSHAGAFAIISCAVYLMMYVAVYSALTSHAVVVIGFGFVLSRTLSGLSVITFPQARQKGLAATFSQNAARKATRSVLLLYLAGLIAAMLAAGGLAGAGALLGAGGMYLYYYRMSLKKFGGITGDLAGYFLQMCELIMAACVVLVEGVLR</sequence>
<evidence type="ECO:0000256" key="8">
    <source>
        <dbReference type="ARBA" id="ARBA00022573"/>
    </source>
</evidence>
<evidence type="ECO:0000256" key="6">
    <source>
        <dbReference type="ARBA" id="ARBA00015850"/>
    </source>
</evidence>
<comment type="subcellular location">
    <subcellularLocation>
        <location evidence="2 19">Cell membrane</location>
        <topology evidence="2 19">Multi-pass membrane protein</topology>
    </subcellularLocation>
</comment>
<keyword evidence="9 19" id="KW-0808">Transferase</keyword>
<dbReference type="Proteomes" id="UP000462363">
    <property type="component" value="Unassembled WGS sequence"/>
</dbReference>
<dbReference type="GO" id="GO:0051073">
    <property type="term" value="F:adenosylcobinamide-GDP ribazoletransferase activity"/>
    <property type="evidence" value="ECO:0007669"/>
    <property type="project" value="UniProtKB-UniRule"/>
</dbReference>
<dbReference type="EMBL" id="VUMB01000016">
    <property type="protein sequence ID" value="MSS40505.1"/>
    <property type="molecule type" value="Genomic_DNA"/>
</dbReference>